<dbReference type="Proteomes" id="UP001165124">
    <property type="component" value="Unassembled WGS sequence"/>
</dbReference>
<evidence type="ECO:0000313" key="2">
    <source>
        <dbReference type="EMBL" id="GLW66882.1"/>
    </source>
</evidence>
<dbReference type="EMBL" id="BSRZ01000018">
    <property type="protein sequence ID" value="GLW66882.1"/>
    <property type="molecule type" value="Genomic_DNA"/>
</dbReference>
<keyword evidence="1" id="KW-0812">Transmembrane</keyword>
<proteinExistence type="predicted"/>
<organism evidence="2 3">
    <name type="scientific">Actinomadura rubrobrunea</name>
    <dbReference type="NCBI Taxonomy" id="115335"/>
    <lineage>
        <taxon>Bacteria</taxon>
        <taxon>Bacillati</taxon>
        <taxon>Actinomycetota</taxon>
        <taxon>Actinomycetes</taxon>
        <taxon>Streptosporangiales</taxon>
        <taxon>Thermomonosporaceae</taxon>
        <taxon>Actinomadura</taxon>
    </lineage>
</organism>
<accession>A0A9W6Q269</accession>
<gene>
    <name evidence="2" type="ORF">Arub01_51260</name>
</gene>
<name>A0A9W6Q269_9ACTN</name>
<feature type="transmembrane region" description="Helical" evidence="1">
    <location>
        <begin position="35"/>
        <end position="59"/>
    </location>
</feature>
<keyword evidence="1" id="KW-0472">Membrane</keyword>
<keyword evidence="1" id="KW-1133">Transmembrane helix</keyword>
<sequence>MFRRPPLEERIARRQAELPPRTGGRSQFDQPAAKYLLILAAAVTVAAHVIGGILLAVLAH</sequence>
<dbReference type="AlphaFoldDB" id="A0A9W6Q269"/>
<evidence type="ECO:0000313" key="3">
    <source>
        <dbReference type="Proteomes" id="UP001165124"/>
    </source>
</evidence>
<reference evidence="2" key="1">
    <citation type="submission" date="2023-02" db="EMBL/GenBank/DDBJ databases">
        <title>Actinomadura rubrobrunea NBRC 14622.</title>
        <authorList>
            <person name="Ichikawa N."/>
            <person name="Sato H."/>
            <person name="Tonouchi N."/>
        </authorList>
    </citation>
    <scope>NUCLEOTIDE SEQUENCE</scope>
    <source>
        <strain evidence="2">NBRC 14622</strain>
    </source>
</reference>
<protein>
    <submittedName>
        <fullName evidence="2">Uncharacterized protein</fullName>
    </submittedName>
</protein>
<keyword evidence="3" id="KW-1185">Reference proteome</keyword>
<dbReference type="RefSeq" id="WP_067908731.1">
    <property type="nucleotide sequence ID" value="NZ_BSRZ01000018.1"/>
</dbReference>
<evidence type="ECO:0000256" key="1">
    <source>
        <dbReference type="SAM" id="Phobius"/>
    </source>
</evidence>
<comment type="caution">
    <text evidence="2">The sequence shown here is derived from an EMBL/GenBank/DDBJ whole genome shotgun (WGS) entry which is preliminary data.</text>
</comment>